<proteinExistence type="predicted"/>
<keyword evidence="1" id="KW-1133">Transmembrane helix</keyword>
<protein>
    <submittedName>
        <fullName evidence="2">Uncharacterized protein</fullName>
    </submittedName>
</protein>
<keyword evidence="1" id="KW-0812">Transmembrane</keyword>
<dbReference type="AlphaFoldDB" id="A0A6B0UN44"/>
<dbReference type="EMBL" id="GIFC01008983">
    <property type="protein sequence ID" value="MXU91066.1"/>
    <property type="molecule type" value="Transcribed_RNA"/>
</dbReference>
<feature type="transmembrane region" description="Helical" evidence="1">
    <location>
        <begin position="94"/>
        <end position="113"/>
    </location>
</feature>
<evidence type="ECO:0000256" key="1">
    <source>
        <dbReference type="SAM" id="Phobius"/>
    </source>
</evidence>
<organism evidence="2">
    <name type="scientific">Ixodes ricinus</name>
    <name type="common">Common tick</name>
    <name type="synonym">Acarus ricinus</name>
    <dbReference type="NCBI Taxonomy" id="34613"/>
    <lineage>
        <taxon>Eukaryota</taxon>
        <taxon>Metazoa</taxon>
        <taxon>Ecdysozoa</taxon>
        <taxon>Arthropoda</taxon>
        <taxon>Chelicerata</taxon>
        <taxon>Arachnida</taxon>
        <taxon>Acari</taxon>
        <taxon>Parasitiformes</taxon>
        <taxon>Ixodida</taxon>
        <taxon>Ixodoidea</taxon>
        <taxon>Ixodidae</taxon>
        <taxon>Ixodinae</taxon>
        <taxon>Ixodes</taxon>
    </lineage>
</organism>
<name>A0A6B0UN44_IXORI</name>
<evidence type="ECO:0000313" key="2">
    <source>
        <dbReference type="EMBL" id="MXU91066.1"/>
    </source>
</evidence>
<accession>A0A6B0UN44</accession>
<reference evidence="2" key="1">
    <citation type="submission" date="2019-12" db="EMBL/GenBank/DDBJ databases">
        <title>An insight into the sialome of adult female Ixodes ricinus ticks feeding for 6 days.</title>
        <authorList>
            <person name="Perner J."/>
            <person name="Ribeiro J.M.C."/>
        </authorList>
    </citation>
    <scope>NUCLEOTIDE SEQUENCE</scope>
    <source>
        <strain evidence="2">Semi-engorged</strain>
        <tissue evidence="2">Salivary glands</tissue>
    </source>
</reference>
<sequence length="119" mass="13421">MTWFSVRQRRTAALILPGVVQTNFTKVMIKKDYKGSLLHTGVLKVRCKIYGEGLILKREKRNLVMGPILKRRAGQEKCVSNSEPTLMRIPSIELLLYFLGISGSVYFSDLIALTTCTIS</sequence>
<keyword evidence="1" id="KW-0472">Membrane</keyword>